<dbReference type="HOGENOM" id="CLU_1730827_0_0_1"/>
<proteinExistence type="predicted"/>
<protein>
    <submittedName>
        <fullName evidence="2">Uncharacterized protein</fullName>
    </submittedName>
</protein>
<dbReference type="AlphaFoldDB" id="F7DCR5"/>
<keyword evidence="1" id="KW-0472">Membrane</keyword>
<dbReference type="Proteomes" id="UP000013456">
    <property type="component" value="Chromosome 4"/>
</dbReference>
<evidence type="ECO:0000256" key="1">
    <source>
        <dbReference type="SAM" id="Phobius"/>
    </source>
</evidence>
<accession>F7DCR5</accession>
<gene>
    <name evidence="2" type="ORF">EGK_15474</name>
</gene>
<name>F7DCR5_MACMU</name>
<dbReference type="EMBL" id="CM001256">
    <property type="protein sequence ID" value="EHH18806.1"/>
    <property type="molecule type" value="Genomic_DNA"/>
</dbReference>
<keyword evidence="1" id="KW-0812">Transmembrane</keyword>
<evidence type="ECO:0000313" key="2">
    <source>
        <dbReference type="EMBL" id="EHH18806.1"/>
    </source>
</evidence>
<feature type="transmembrane region" description="Helical" evidence="1">
    <location>
        <begin position="20"/>
        <end position="38"/>
    </location>
</feature>
<sequence length="151" mass="17902">MDKDDSRNSSLGVCGSCLWTHWFICQNMALLCYCFCILRQKTTRLLTRWPLVWHPLARRVLLHLTEKAGCSDCCYIWLKFLFLSKIVMQHAWRSIYIIKLLIHFISNILLIENIYCLGFSLDHLDKCRIPLKLTIMRKLTKHVICQKLKSE</sequence>
<organism evidence="2">
    <name type="scientific">Macaca mulatta</name>
    <name type="common">Rhesus macaque</name>
    <dbReference type="NCBI Taxonomy" id="9544"/>
    <lineage>
        <taxon>Eukaryota</taxon>
        <taxon>Metazoa</taxon>
        <taxon>Chordata</taxon>
        <taxon>Craniata</taxon>
        <taxon>Vertebrata</taxon>
        <taxon>Euteleostomi</taxon>
        <taxon>Mammalia</taxon>
        <taxon>Eutheria</taxon>
        <taxon>Euarchontoglires</taxon>
        <taxon>Primates</taxon>
        <taxon>Haplorrhini</taxon>
        <taxon>Catarrhini</taxon>
        <taxon>Cercopithecidae</taxon>
        <taxon>Cercopithecinae</taxon>
        <taxon>Macaca</taxon>
    </lineage>
</organism>
<reference evidence="2" key="1">
    <citation type="journal article" date="2011" name="Nat. Biotechnol.">
        <title>Genome sequencing and comparison of two nonhuman primate animal models, the cynomolgus and Chinese rhesus macaques.</title>
        <authorList>
            <person name="Yan G."/>
            <person name="Zhang G."/>
            <person name="Fang X."/>
            <person name="Zhang Y."/>
            <person name="Li C."/>
            <person name="Ling F."/>
            <person name="Cooper D.N."/>
            <person name="Li Q."/>
            <person name="Li Y."/>
            <person name="van Gool A.J."/>
            <person name="Du H."/>
            <person name="Chen J."/>
            <person name="Chen R."/>
            <person name="Zhang P."/>
            <person name="Huang Z."/>
            <person name="Thompson J.R."/>
            <person name="Meng Y."/>
            <person name="Bai Y."/>
            <person name="Wang J."/>
            <person name="Zhuo M."/>
            <person name="Wang T."/>
            <person name="Huang Y."/>
            <person name="Wei L."/>
            <person name="Li J."/>
            <person name="Wang Z."/>
            <person name="Hu H."/>
            <person name="Yang P."/>
            <person name="Le L."/>
            <person name="Stenson P.D."/>
            <person name="Li B."/>
            <person name="Liu X."/>
            <person name="Ball E.V."/>
            <person name="An N."/>
            <person name="Huang Q."/>
            <person name="Zhang Y."/>
            <person name="Fan W."/>
            <person name="Zhang X."/>
            <person name="Li Y."/>
            <person name="Wang W."/>
            <person name="Katze M.G."/>
            <person name="Su B."/>
            <person name="Nielsen R."/>
            <person name="Yang H."/>
            <person name="Wang J."/>
            <person name="Wang X."/>
            <person name="Wang J."/>
        </authorList>
    </citation>
    <scope>NUCLEOTIDE SEQUENCE [LARGE SCALE GENOMIC DNA]</scope>
    <source>
        <strain evidence="2">CR-5</strain>
    </source>
</reference>
<keyword evidence="1" id="KW-1133">Transmembrane helix</keyword>